<dbReference type="Gene3D" id="1.10.287.1490">
    <property type="match status" value="1"/>
</dbReference>
<dbReference type="CDD" id="cd07185">
    <property type="entry name" value="OmpA_C-like"/>
    <property type="match status" value="1"/>
</dbReference>
<dbReference type="PANTHER" id="PTHR30329">
    <property type="entry name" value="STATOR ELEMENT OF FLAGELLAR MOTOR COMPLEX"/>
    <property type="match status" value="1"/>
</dbReference>
<evidence type="ECO:0000256" key="2">
    <source>
        <dbReference type="SAM" id="Coils"/>
    </source>
</evidence>
<keyword evidence="2" id="KW-0175">Coiled coil</keyword>
<keyword evidence="6" id="KW-1185">Reference proteome</keyword>
<evidence type="ECO:0000256" key="3">
    <source>
        <dbReference type="SAM" id="SignalP"/>
    </source>
</evidence>
<feature type="chain" id="PRO_5047415159" evidence="3">
    <location>
        <begin position="23"/>
        <end position="320"/>
    </location>
</feature>
<comment type="caution">
    <text evidence="5">The sequence shown here is derived from an EMBL/GenBank/DDBJ whole genome shotgun (WGS) entry which is preliminary data.</text>
</comment>
<gene>
    <name evidence="5" type="ORF">RLT85_11400</name>
</gene>
<dbReference type="PROSITE" id="PS51123">
    <property type="entry name" value="OMPA_2"/>
    <property type="match status" value="1"/>
</dbReference>
<accession>A0ABU2KKI1</accession>
<dbReference type="PANTHER" id="PTHR30329:SF20">
    <property type="entry name" value="EXPORTED PROTEIN"/>
    <property type="match status" value="1"/>
</dbReference>
<name>A0ABU2KKI1_9FLAO</name>
<sequence>MQKKFFILPALLLSLVVSCVPAKKFTDLEDQYAELENRNSALENRLADCREEKTQAGQNFEDVKLSNENLQQQIKDLKNELGLKTRNLEQLQDSYNALESNSSANLAENSKRNRELLAQLEKKEKALANEQQRLEKLKEDLDARSQRVDELESLIAAKDAKMQALKKSVSNALMNFEGKGLTVEQRNGKVYVSMENKLLFSSGSWAVGSQGKQAVSQLASVLAENKDINVLIEGHTDNVPYGGNEILKDNWDLSTKRATSIVHLLQQNSKINAKRLTAAGRGEFAPIAPNTSASGKAKNRRIEVILTPQYDELSRLLTDE</sequence>
<dbReference type="SUPFAM" id="SSF57997">
    <property type="entry name" value="Tropomyosin"/>
    <property type="match status" value="1"/>
</dbReference>
<dbReference type="SUPFAM" id="SSF103088">
    <property type="entry name" value="OmpA-like"/>
    <property type="match status" value="1"/>
</dbReference>
<proteinExistence type="predicted"/>
<dbReference type="Gene3D" id="3.30.1330.60">
    <property type="entry name" value="OmpA-like domain"/>
    <property type="match status" value="1"/>
</dbReference>
<dbReference type="RefSeq" id="WP_311402180.1">
    <property type="nucleotide sequence ID" value="NZ_JAVRBG010000011.1"/>
</dbReference>
<evidence type="ECO:0000313" key="5">
    <source>
        <dbReference type="EMBL" id="MDT0295237.1"/>
    </source>
</evidence>
<keyword evidence="1" id="KW-0472">Membrane</keyword>
<dbReference type="Proteomes" id="UP001182991">
    <property type="component" value="Unassembled WGS sequence"/>
</dbReference>
<feature type="coiled-coil region" evidence="2">
    <location>
        <begin position="25"/>
        <end position="168"/>
    </location>
</feature>
<evidence type="ECO:0000313" key="6">
    <source>
        <dbReference type="Proteomes" id="UP001182991"/>
    </source>
</evidence>
<dbReference type="InterPro" id="IPR036737">
    <property type="entry name" value="OmpA-like_sf"/>
</dbReference>
<dbReference type="InterPro" id="IPR050330">
    <property type="entry name" value="Bact_OuterMem_StrucFunc"/>
</dbReference>
<dbReference type="EMBL" id="JAVRBG010000011">
    <property type="protein sequence ID" value="MDT0295237.1"/>
    <property type="molecule type" value="Genomic_DNA"/>
</dbReference>
<protein>
    <submittedName>
        <fullName evidence="5">OmpA family protein</fullName>
    </submittedName>
</protein>
<evidence type="ECO:0000259" key="4">
    <source>
        <dbReference type="PROSITE" id="PS51123"/>
    </source>
</evidence>
<evidence type="ECO:0000256" key="1">
    <source>
        <dbReference type="PROSITE-ProRule" id="PRU00473"/>
    </source>
</evidence>
<dbReference type="PROSITE" id="PS51257">
    <property type="entry name" value="PROKAR_LIPOPROTEIN"/>
    <property type="match status" value="1"/>
</dbReference>
<reference evidence="6" key="1">
    <citation type="submission" date="2023-07" db="EMBL/GenBank/DDBJ databases">
        <title>Isolating and identifying novel microbial strains from the Mariana Trench.</title>
        <authorList>
            <person name="Fu H."/>
        </authorList>
    </citation>
    <scope>NUCLEOTIDE SEQUENCE [LARGE SCALE GENOMIC DNA]</scope>
    <source>
        <strain evidence="6">T-y2</strain>
    </source>
</reference>
<keyword evidence="3" id="KW-0732">Signal</keyword>
<feature type="signal peptide" evidence="3">
    <location>
        <begin position="1"/>
        <end position="22"/>
    </location>
</feature>
<dbReference type="InterPro" id="IPR006665">
    <property type="entry name" value="OmpA-like"/>
</dbReference>
<dbReference type="Pfam" id="PF00691">
    <property type="entry name" value="OmpA"/>
    <property type="match status" value="1"/>
</dbReference>
<organism evidence="5 6">
    <name type="scientific">Mesonia ostreae</name>
    <dbReference type="NCBI Taxonomy" id="861110"/>
    <lineage>
        <taxon>Bacteria</taxon>
        <taxon>Pseudomonadati</taxon>
        <taxon>Bacteroidota</taxon>
        <taxon>Flavobacteriia</taxon>
        <taxon>Flavobacteriales</taxon>
        <taxon>Flavobacteriaceae</taxon>
        <taxon>Mesonia</taxon>
    </lineage>
</organism>
<feature type="domain" description="OmpA-like" evidence="4">
    <location>
        <begin position="187"/>
        <end position="310"/>
    </location>
</feature>